<dbReference type="STRING" id="945553.A0A0D2KFU5"/>
<evidence type="ECO:0000256" key="2">
    <source>
        <dbReference type="ARBA" id="ARBA00022801"/>
    </source>
</evidence>
<protein>
    <recommendedName>
        <fullName evidence="5">SAC domain-containing protein</fullName>
    </recommendedName>
</protein>
<dbReference type="OMA" id="NYINWYT"/>
<sequence>MTAALPLNTLNEHDLVLSNDDGPSETTPTAPSGSNVLGEESRRTPTESSRLEESVDSFKTTETQATRASIPCRSFPPAFNKFMLYENRQRFYVIASNASDSRHRIMKIDRTNQDDGLQIIEDEVEYTGKQMSAMLKMLDDGNRSSGGLGKAKLFFGIAGFIRFTAGWYMIIISKRSVVALLGGHYLYHCENSEIIPISFNHKIEKPAEEQRLMNIFKQVDMSKNFYFSYTYDLTSTLQHNLIGPPRCGKYDWPINDRFAWNFHMLTAPFAGRDAAPLNHYWLLPLVHGHVDQAKLTVLGRVIFVTLIARRSRHFAGARYLKRGVNDEGNVANEVETEQVVSEALTTPFYYPARGADEGHRNRRPSPNYTSYVQYRGSIPIYWVQETTSMSPKPPIEISVVDPFYTAASRHFDDLFQRYGAPITILNLIKRREPVPRESKLLDEYTQCVRYLNQFLPKGKKMVYRAWDMSRAYKEKTQDVISYLEDIAEESIQMTNFFHSGPEPYSHYLNTENTDNKAAWRNNISLQTGVCRTNCVDCLDRTNAAQFVFGKRALGHQLYALGVVESPNLAFDSDAVNMLTEMYHDHGDSIALQYTGSALVNRVETYRRMPHWNSHSRDIIENIRRFYTNSLLDADKQTAINLFLGVNNERAIIHRPVRGGYQQWFNPDHLYPAFNLEEYAQGLCNFVQRRGDYWFEYYRPLLFTSLGKHFAYSMNSTLKLPGKTAKDVNHSPFQAHGYRHSDPQSRVVQGVRRWIGSRPSSRQEKARGKSISKAEAKTPVEEKPRDKYSTQAIATALLNPTVSEMEEAEYQGYIDQYQDLLDAPATLGERKNLEMYVLAVQTAKGEGKDYWEEDIPNDLITYVERSSNRHLDGAETTGAFPISYNYERWLGSSSS</sequence>
<evidence type="ECO:0000313" key="6">
    <source>
        <dbReference type="EMBL" id="KJA13307.1"/>
    </source>
</evidence>
<dbReference type="InterPro" id="IPR043573">
    <property type="entry name" value="Fig4-like"/>
</dbReference>
<organism evidence="6 7">
    <name type="scientific">Hypholoma sublateritium (strain FD-334 SS-4)</name>
    <dbReference type="NCBI Taxonomy" id="945553"/>
    <lineage>
        <taxon>Eukaryota</taxon>
        <taxon>Fungi</taxon>
        <taxon>Dikarya</taxon>
        <taxon>Basidiomycota</taxon>
        <taxon>Agaricomycotina</taxon>
        <taxon>Agaricomycetes</taxon>
        <taxon>Agaricomycetidae</taxon>
        <taxon>Agaricales</taxon>
        <taxon>Agaricineae</taxon>
        <taxon>Strophariaceae</taxon>
        <taxon>Hypholoma</taxon>
    </lineage>
</organism>
<dbReference type="EMBL" id="KN817756">
    <property type="protein sequence ID" value="KJA13307.1"/>
    <property type="molecule type" value="Genomic_DNA"/>
</dbReference>
<keyword evidence="7" id="KW-1185">Reference proteome</keyword>
<keyword evidence="3" id="KW-0472">Membrane</keyword>
<evidence type="ECO:0000259" key="5">
    <source>
        <dbReference type="PROSITE" id="PS50275"/>
    </source>
</evidence>
<dbReference type="GO" id="GO:0012505">
    <property type="term" value="C:endomembrane system"/>
    <property type="evidence" value="ECO:0007669"/>
    <property type="project" value="UniProtKB-SubCell"/>
</dbReference>
<dbReference type="InterPro" id="IPR002013">
    <property type="entry name" value="SAC_dom"/>
</dbReference>
<dbReference type="PROSITE" id="PS50275">
    <property type="entry name" value="SAC"/>
    <property type="match status" value="1"/>
</dbReference>
<name>A0A0D2KFU5_HYPSF</name>
<evidence type="ECO:0000313" key="7">
    <source>
        <dbReference type="Proteomes" id="UP000054270"/>
    </source>
</evidence>
<dbReference type="Pfam" id="PF02383">
    <property type="entry name" value="Syja_N"/>
    <property type="match status" value="1"/>
</dbReference>
<feature type="domain" description="SAC" evidence="5">
    <location>
        <begin position="216"/>
        <end position="595"/>
    </location>
</feature>
<keyword evidence="2" id="KW-0378">Hydrolase</keyword>
<evidence type="ECO:0000256" key="4">
    <source>
        <dbReference type="SAM" id="MobiDB-lite"/>
    </source>
</evidence>
<feature type="compositionally biased region" description="Basic and acidic residues" evidence="4">
    <location>
        <begin position="760"/>
        <end position="786"/>
    </location>
</feature>
<dbReference type="GO" id="GO:0043813">
    <property type="term" value="F:phosphatidylinositol-3,5-bisphosphate 5-phosphatase activity"/>
    <property type="evidence" value="ECO:0007669"/>
    <property type="project" value="InterPro"/>
</dbReference>
<dbReference type="PANTHER" id="PTHR45738">
    <property type="entry name" value="POLYPHOSPHOINOSITIDE PHOSPHATASE"/>
    <property type="match status" value="1"/>
</dbReference>
<feature type="compositionally biased region" description="Polar residues" evidence="4">
    <location>
        <begin position="24"/>
        <end position="35"/>
    </location>
</feature>
<feature type="region of interest" description="Disordered" evidence="4">
    <location>
        <begin position="752"/>
        <end position="786"/>
    </location>
</feature>
<gene>
    <name evidence="6" type="ORF">HYPSUDRAFT_81140</name>
</gene>
<evidence type="ECO:0000256" key="3">
    <source>
        <dbReference type="ARBA" id="ARBA00023136"/>
    </source>
</evidence>
<feature type="compositionally biased region" description="Basic and acidic residues" evidence="4">
    <location>
        <begin position="39"/>
        <end position="53"/>
    </location>
</feature>
<accession>A0A0D2KFU5</accession>
<dbReference type="OrthoDB" id="405996at2759"/>
<dbReference type="GO" id="GO:0046856">
    <property type="term" value="P:phosphatidylinositol dephosphorylation"/>
    <property type="evidence" value="ECO:0007669"/>
    <property type="project" value="InterPro"/>
</dbReference>
<dbReference type="Proteomes" id="UP000054270">
    <property type="component" value="Unassembled WGS sequence"/>
</dbReference>
<dbReference type="PANTHER" id="PTHR45738:SF5">
    <property type="entry name" value="POLYPHOSPHOINOSITIDE PHOSPHATASE"/>
    <property type="match status" value="1"/>
</dbReference>
<proteinExistence type="predicted"/>
<evidence type="ECO:0000256" key="1">
    <source>
        <dbReference type="ARBA" id="ARBA00004308"/>
    </source>
</evidence>
<dbReference type="AlphaFoldDB" id="A0A0D2KFU5"/>
<comment type="subcellular location">
    <subcellularLocation>
        <location evidence="1">Endomembrane system</location>
    </subcellularLocation>
</comment>
<feature type="region of interest" description="Disordered" evidence="4">
    <location>
        <begin position="1"/>
        <end position="62"/>
    </location>
</feature>
<reference evidence="7" key="1">
    <citation type="submission" date="2014-04" db="EMBL/GenBank/DDBJ databases">
        <title>Evolutionary Origins and Diversification of the Mycorrhizal Mutualists.</title>
        <authorList>
            <consortium name="DOE Joint Genome Institute"/>
            <consortium name="Mycorrhizal Genomics Consortium"/>
            <person name="Kohler A."/>
            <person name="Kuo A."/>
            <person name="Nagy L.G."/>
            <person name="Floudas D."/>
            <person name="Copeland A."/>
            <person name="Barry K.W."/>
            <person name="Cichocki N."/>
            <person name="Veneault-Fourrey C."/>
            <person name="LaButti K."/>
            <person name="Lindquist E.A."/>
            <person name="Lipzen A."/>
            <person name="Lundell T."/>
            <person name="Morin E."/>
            <person name="Murat C."/>
            <person name="Riley R."/>
            <person name="Ohm R."/>
            <person name="Sun H."/>
            <person name="Tunlid A."/>
            <person name="Henrissat B."/>
            <person name="Grigoriev I.V."/>
            <person name="Hibbett D.S."/>
            <person name="Martin F."/>
        </authorList>
    </citation>
    <scope>NUCLEOTIDE SEQUENCE [LARGE SCALE GENOMIC DNA]</scope>
    <source>
        <strain evidence="7">FD-334 SS-4</strain>
    </source>
</reference>